<proteinExistence type="predicted"/>
<keyword evidence="1" id="KW-0560">Oxidoreductase</keyword>
<accession>A0ACD5GZ40</accession>
<dbReference type="EMBL" id="CP182909">
    <property type="protein sequence ID" value="XPM66062.1"/>
    <property type="molecule type" value="Genomic_DNA"/>
</dbReference>
<gene>
    <name evidence="1" type="ORF">BH720_011780</name>
</gene>
<protein>
    <submittedName>
        <fullName evidence="1">Vanadium-dependent haloperoxidase</fullName>
        <ecNumber evidence="1">1.11.1.-</ecNumber>
    </submittedName>
</protein>
<dbReference type="Proteomes" id="UP000095472">
    <property type="component" value="Chromosome"/>
</dbReference>
<evidence type="ECO:0000313" key="1">
    <source>
        <dbReference type="EMBL" id="XPM66062.1"/>
    </source>
</evidence>
<dbReference type="EC" id="1.11.1.-" evidence="1"/>
<organism evidence="1 2">
    <name type="scientific">Desertifilum tharense IPPAS B-1220</name>
    <dbReference type="NCBI Taxonomy" id="1781255"/>
    <lineage>
        <taxon>Bacteria</taxon>
        <taxon>Bacillati</taxon>
        <taxon>Cyanobacteriota</taxon>
        <taxon>Cyanophyceae</taxon>
        <taxon>Desertifilales</taxon>
        <taxon>Desertifilaceae</taxon>
        <taxon>Desertifilum</taxon>
    </lineage>
</organism>
<name>A0ACD5GZ40_9CYAN</name>
<keyword evidence="1" id="KW-0575">Peroxidase</keyword>
<keyword evidence="2" id="KW-1185">Reference proteome</keyword>
<evidence type="ECO:0000313" key="2">
    <source>
        <dbReference type="Proteomes" id="UP000095472"/>
    </source>
</evidence>
<reference evidence="1 2" key="1">
    <citation type="journal article" date="2016" name="Genome Announc.">
        <title>Draft Genome Sequence of the Thermotolerant Cyanobacterium Desertifilum sp. IPPAS B-1220.</title>
        <authorList>
            <person name="Mironov K.S."/>
            <person name="Sinetova M.A."/>
            <person name="Bolatkhan K."/>
            <person name="Zayadan B.K."/>
            <person name="Ustinova V.V."/>
            <person name="Kupriyanova E.V."/>
            <person name="Skrypnik A.N."/>
            <person name="Gogoleva N.E."/>
            <person name="Gogolev Y.V."/>
            <person name="Los D.A."/>
        </authorList>
    </citation>
    <scope>NUCLEOTIDE SEQUENCE [LARGE SCALE GENOMIC DNA]</scope>
    <source>
        <strain evidence="1 2">IPPAS B-1220</strain>
    </source>
</reference>
<sequence>MIAEFWESGVGTSFPPGTWLSIGQFVSERDTHTLDQDVQLFFTLGNAVFDAGIAAWEAKRYYDFVRPISAIRYIYKDEAVEAWGGPGLGKQTINGSDWRPYLTTPPFSEYVSGHSTFSAASAEVLKRFTGSDVFGASTTIFQGTSRIESGTYPQTDITLSWATFSEAVAQAGMSRIYGGIHFHDGNVNGIRLGTTSGRTSLAARPILHPRRKGNLSIR</sequence>